<protein>
    <recommendedName>
        <fullName evidence="1">Fungal lipase-type domain-containing protein</fullName>
    </recommendedName>
</protein>
<evidence type="ECO:0000313" key="2">
    <source>
        <dbReference type="EMBL" id="GMR46715.1"/>
    </source>
</evidence>
<name>A0AAN5CLM1_9BILA</name>
<dbReference type="AlphaFoldDB" id="A0AAN5CLM1"/>
<dbReference type="Proteomes" id="UP001328107">
    <property type="component" value="Unassembled WGS sequence"/>
</dbReference>
<evidence type="ECO:0000259" key="1">
    <source>
        <dbReference type="Pfam" id="PF01764"/>
    </source>
</evidence>
<proteinExistence type="predicted"/>
<dbReference type="Gene3D" id="3.40.50.1820">
    <property type="entry name" value="alpha/beta hydrolase"/>
    <property type="match status" value="1"/>
</dbReference>
<dbReference type="PANTHER" id="PTHR45908:SF11">
    <property type="entry name" value="FUNGAL LIPASE-LIKE DOMAIN-CONTAINING PROTEIN"/>
    <property type="match status" value="1"/>
</dbReference>
<reference evidence="3" key="1">
    <citation type="submission" date="2022-10" db="EMBL/GenBank/DDBJ databases">
        <title>Genome assembly of Pristionchus species.</title>
        <authorList>
            <person name="Yoshida K."/>
            <person name="Sommer R.J."/>
        </authorList>
    </citation>
    <scope>NUCLEOTIDE SEQUENCE [LARGE SCALE GENOMIC DNA]</scope>
    <source>
        <strain evidence="3">RS5460</strain>
    </source>
</reference>
<dbReference type="SUPFAM" id="SSF53474">
    <property type="entry name" value="alpha/beta-Hydrolases"/>
    <property type="match status" value="1"/>
</dbReference>
<feature type="domain" description="Fungal lipase-type" evidence="1">
    <location>
        <begin position="66"/>
        <end position="200"/>
    </location>
</feature>
<keyword evidence="3" id="KW-1185">Reference proteome</keyword>
<sequence length="237" mass="26137">YNLLGTGTVLLPLMSAAYVPDPKPCLNKVLPGSKMNRRFELPCDATGKNTCSAFTWVDEARKMIGLVFRGTISDEQFEFELPSLLSARPKKFQNGGQAVPYFNDAMFSLWNGGLGTNVQELSRQHPDFDFYIAGHSLGGSMASLAAAHISASGVHPSSKIILYTVGEPRNGDEQLGHLFDAFRAYRIVHYKDLAPHLPFESQGYKHHSQQVYYENSMAAGEPYVICKAGEDPQCANK</sequence>
<gene>
    <name evidence="2" type="ORF">PMAYCL1PPCAC_16910</name>
</gene>
<dbReference type="GO" id="GO:0006629">
    <property type="term" value="P:lipid metabolic process"/>
    <property type="evidence" value="ECO:0007669"/>
    <property type="project" value="InterPro"/>
</dbReference>
<dbReference type="InterPro" id="IPR029058">
    <property type="entry name" value="AB_hydrolase_fold"/>
</dbReference>
<dbReference type="CDD" id="cd00519">
    <property type="entry name" value="Lipase_3"/>
    <property type="match status" value="1"/>
</dbReference>
<organism evidence="2 3">
    <name type="scientific">Pristionchus mayeri</name>
    <dbReference type="NCBI Taxonomy" id="1317129"/>
    <lineage>
        <taxon>Eukaryota</taxon>
        <taxon>Metazoa</taxon>
        <taxon>Ecdysozoa</taxon>
        <taxon>Nematoda</taxon>
        <taxon>Chromadorea</taxon>
        <taxon>Rhabditida</taxon>
        <taxon>Rhabditina</taxon>
        <taxon>Diplogasteromorpha</taxon>
        <taxon>Diplogasteroidea</taxon>
        <taxon>Neodiplogasteridae</taxon>
        <taxon>Pristionchus</taxon>
    </lineage>
</organism>
<comment type="caution">
    <text evidence="2">The sequence shown here is derived from an EMBL/GenBank/DDBJ whole genome shotgun (WGS) entry which is preliminary data.</text>
</comment>
<evidence type="ECO:0000313" key="3">
    <source>
        <dbReference type="Proteomes" id="UP001328107"/>
    </source>
</evidence>
<accession>A0AAN5CLM1</accession>
<dbReference type="Pfam" id="PF01764">
    <property type="entry name" value="Lipase_3"/>
    <property type="match status" value="1"/>
</dbReference>
<dbReference type="InterPro" id="IPR002921">
    <property type="entry name" value="Fungal_lipase-type"/>
</dbReference>
<dbReference type="EMBL" id="BTRK01000004">
    <property type="protein sequence ID" value="GMR46715.1"/>
    <property type="molecule type" value="Genomic_DNA"/>
</dbReference>
<feature type="non-terminal residue" evidence="2">
    <location>
        <position position="1"/>
    </location>
</feature>
<dbReference type="PANTHER" id="PTHR45908">
    <property type="entry name" value="PROTEIN CBG11750-RELATED"/>
    <property type="match status" value="1"/>
</dbReference>